<name>A0ABW4SBR1_9BACL</name>
<accession>A0ABW4SBR1</accession>
<sequence>MLYEIVKDFPNELFETKAETFISLYQPTHRHGPENQQDPIRFKNLIREVSQSLDTKYDKKQIESLLKPFEALAADKEFWQHTADGMAVFATESKCIVYILQRPVEELAVVADSFHIKPLIRIFQSADRYHLLGINRNNFTLYEGNRYGFEKVKIDSELPQTAEEILGKEFTESHVTAGGRGAGGSVVFHGAGSKKDEIDKDIERYFRSVDRLVLDNYSRPMGLPLILVSLDEYHTPFHNLSHNPFLQKEGIKADYETFSIEELRERAWAKLEPVYIAKTKALIDEFENARAQDQGSDDIVQVAKAAAENRVNRVLIESDRIIPGKIDAETGALTEEALENPVVDDILDDLAELVFKNKGEVVLLPKERMPNDRGVAATYRY</sequence>
<dbReference type="EMBL" id="JBHUGI010000004">
    <property type="protein sequence ID" value="MFD1926888.1"/>
    <property type="molecule type" value="Genomic_DNA"/>
</dbReference>
<reference evidence="2" key="1">
    <citation type="journal article" date="2019" name="Int. J. Syst. Evol. Microbiol.">
        <title>The Global Catalogue of Microorganisms (GCM) 10K type strain sequencing project: providing services to taxonomists for standard genome sequencing and annotation.</title>
        <authorList>
            <consortium name="The Broad Institute Genomics Platform"/>
            <consortium name="The Broad Institute Genome Sequencing Center for Infectious Disease"/>
            <person name="Wu L."/>
            <person name="Ma J."/>
        </authorList>
    </citation>
    <scope>NUCLEOTIDE SEQUENCE [LARGE SCALE GENOMIC DNA]</scope>
    <source>
        <strain evidence="2">CGMCC 4.7177</strain>
    </source>
</reference>
<organism evidence="1 2">
    <name type="scientific">Sporosarcina siberiensis</name>
    <dbReference type="NCBI Taxonomy" id="1365606"/>
    <lineage>
        <taxon>Bacteria</taxon>
        <taxon>Bacillati</taxon>
        <taxon>Bacillota</taxon>
        <taxon>Bacilli</taxon>
        <taxon>Bacillales</taxon>
        <taxon>Caryophanaceae</taxon>
        <taxon>Sporosarcina</taxon>
    </lineage>
</organism>
<comment type="caution">
    <text evidence="1">The sequence shown here is derived from an EMBL/GenBank/DDBJ whole genome shotgun (WGS) entry which is preliminary data.</text>
</comment>
<proteinExistence type="predicted"/>
<evidence type="ECO:0000313" key="2">
    <source>
        <dbReference type="Proteomes" id="UP001597218"/>
    </source>
</evidence>
<dbReference type="RefSeq" id="WP_381535539.1">
    <property type="nucleotide sequence ID" value="NZ_JBHUGI010000004.1"/>
</dbReference>
<dbReference type="Proteomes" id="UP001597218">
    <property type="component" value="Unassembled WGS sequence"/>
</dbReference>
<dbReference type="Pfam" id="PF18845">
    <property type="entry name" value="baeRF_family3"/>
    <property type="match status" value="1"/>
</dbReference>
<keyword evidence="2" id="KW-1185">Reference proteome</keyword>
<protein>
    <recommendedName>
        <fullName evidence="3">Peptide chain release factor 1 (ERF1)</fullName>
    </recommendedName>
</protein>
<evidence type="ECO:0008006" key="3">
    <source>
        <dbReference type="Google" id="ProtNLM"/>
    </source>
</evidence>
<dbReference type="InterPro" id="IPR041289">
    <property type="entry name" value="Bact_RF_family3"/>
</dbReference>
<evidence type="ECO:0000313" key="1">
    <source>
        <dbReference type="EMBL" id="MFD1926888.1"/>
    </source>
</evidence>
<gene>
    <name evidence="1" type="ORF">ACFSFY_02205</name>
</gene>